<feature type="region of interest" description="Disordered" evidence="1">
    <location>
        <begin position="243"/>
        <end position="262"/>
    </location>
</feature>
<dbReference type="EMBL" id="MCGT01000041">
    <property type="protein sequence ID" value="ORX45706.1"/>
    <property type="molecule type" value="Genomic_DNA"/>
</dbReference>
<keyword evidence="3" id="KW-1185">Reference proteome</keyword>
<dbReference type="Proteomes" id="UP000242146">
    <property type="component" value="Unassembled WGS sequence"/>
</dbReference>
<proteinExistence type="predicted"/>
<sequence length="342" mass="38199">METLVDYSNNPLAALCQMTWEAPSAWGEATLDALDALESGESSPGQPLTAENMRRHDSTQGVGNGKQDIMVRYQSARKNSIGTQEHSGACFPQASLDTDRPTEARAIPVNIHAKTTAIDAHPLPFPYHNDCTFLPTVETGRTRYDSASTQSLYEEIQSSSTAASAYSTSIHQQHSRGVTPQRLYSRLHPRAYPSAKRCDSNASHLTQPLPKCPKNLRSTSPRQQLCKLVVNNKRRLSLMLSSKRDSKVSLTPPLNKRSSQHLASANISAQTLYEYRQTNSTSRDSVSQYTCHATSVPPSPYRTNSVHTTLYPFDRQQSRSPPLRNLVEPNLFSRFFRKVWSF</sequence>
<accession>A0A1X2G5P9</accession>
<name>A0A1X2G5P9_9FUNG</name>
<feature type="region of interest" description="Disordered" evidence="1">
    <location>
        <begin position="194"/>
        <end position="217"/>
    </location>
</feature>
<protein>
    <submittedName>
        <fullName evidence="2">Uncharacterized protein</fullName>
    </submittedName>
</protein>
<organism evidence="2 3">
    <name type="scientific">Hesseltinella vesiculosa</name>
    <dbReference type="NCBI Taxonomy" id="101127"/>
    <lineage>
        <taxon>Eukaryota</taxon>
        <taxon>Fungi</taxon>
        <taxon>Fungi incertae sedis</taxon>
        <taxon>Mucoromycota</taxon>
        <taxon>Mucoromycotina</taxon>
        <taxon>Mucoromycetes</taxon>
        <taxon>Mucorales</taxon>
        <taxon>Cunninghamellaceae</taxon>
        <taxon>Hesseltinella</taxon>
    </lineage>
</organism>
<evidence type="ECO:0000313" key="2">
    <source>
        <dbReference type="EMBL" id="ORX45706.1"/>
    </source>
</evidence>
<comment type="caution">
    <text evidence="2">The sequence shown here is derived from an EMBL/GenBank/DDBJ whole genome shotgun (WGS) entry which is preliminary data.</text>
</comment>
<dbReference type="AlphaFoldDB" id="A0A1X2G5P9"/>
<reference evidence="2 3" key="1">
    <citation type="submission" date="2016-07" db="EMBL/GenBank/DDBJ databases">
        <title>Pervasive Adenine N6-methylation of Active Genes in Fungi.</title>
        <authorList>
            <consortium name="DOE Joint Genome Institute"/>
            <person name="Mondo S.J."/>
            <person name="Dannebaum R.O."/>
            <person name="Kuo R.C."/>
            <person name="Labutti K."/>
            <person name="Haridas S."/>
            <person name="Kuo A."/>
            <person name="Salamov A."/>
            <person name="Ahrendt S.R."/>
            <person name="Lipzen A."/>
            <person name="Sullivan W."/>
            <person name="Andreopoulos W.B."/>
            <person name="Clum A."/>
            <person name="Lindquist E."/>
            <person name="Daum C."/>
            <person name="Ramamoorthy G.K."/>
            <person name="Gryganskyi A."/>
            <person name="Culley D."/>
            <person name="Magnuson J.K."/>
            <person name="James T.Y."/>
            <person name="O'Malley M.A."/>
            <person name="Stajich J.E."/>
            <person name="Spatafora J.W."/>
            <person name="Visel A."/>
            <person name="Grigoriev I.V."/>
        </authorList>
    </citation>
    <scope>NUCLEOTIDE SEQUENCE [LARGE SCALE GENOMIC DNA]</scope>
    <source>
        <strain evidence="2 3">NRRL 3301</strain>
    </source>
</reference>
<evidence type="ECO:0000256" key="1">
    <source>
        <dbReference type="SAM" id="MobiDB-lite"/>
    </source>
</evidence>
<feature type="region of interest" description="Disordered" evidence="1">
    <location>
        <begin position="38"/>
        <end position="65"/>
    </location>
</feature>
<evidence type="ECO:0000313" key="3">
    <source>
        <dbReference type="Proteomes" id="UP000242146"/>
    </source>
</evidence>
<gene>
    <name evidence="2" type="ORF">DM01DRAFT_1339931</name>
</gene>
<dbReference type="OrthoDB" id="2290849at2759"/>